<feature type="region of interest" description="Disordered" evidence="5">
    <location>
        <begin position="94"/>
        <end position="124"/>
    </location>
</feature>
<proteinExistence type="predicted"/>
<evidence type="ECO:0000313" key="8">
    <source>
        <dbReference type="Proteomes" id="UP000294530"/>
    </source>
</evidence>
<dbReference type="Proteomes" id="UP000294530">
    <property type="component" value="Unassembled WGS sequence"/>
</dbReference>
<reference evidence="7 8" key="1">
    <citation type="journal article" date="2021" name="Genome Biol.">
        <title>AFLAP: assembly-free linkage analysis pipeline using k-mers from genome sequencing data.</title>
        <authorList>
            <person name="Fletcher K."/>
            <person name="Zhang L."/>
            <person name="Gil J."/>
            <person name="Han R."/>
            <person name="Cavanaugh K."/>
            <person name="Michelmore R."/>
        </authorList>
    </citation>
    <scope>NUCLEOTIDE SEQUENCE [LARGE SCALE GENOMIC DNA]</scope>
    <source>
        <strain evidence="7 8">SF5</strain>
    </source>
</reference>
<dbReference type="PANTHER" id="PTHR13510">
    <property type="entry name" value="FYVE-FINGER-CONTAINING RAB5 EFFECTOR PROTEIN RABENOSYN-5-RELATED"/>
    <property type="match status" value="1"/>
</dbReference>
<keyword evidence="3" id="KW-0862">Zinc</keyword>
<accession>A0A976FGL0</accession>
<dbReference type="KEGG" id="blac:94353127"/>
<evidence type="ECO:0000256" key="5">
    <source>
        <dbReference type="SAM" id="MobiDB-lite"/>
    </source>
</evidence>
<feature type="domain" description="FYVE-type" evidence="6">
    <location>
        <begin position="330"/>
        <end position="400"/>
    </location>
</feature>
<dbReference type="AlphaFoldDB" id="A0A976FGL0"/>
<dbReference type="SUPFAM" id="SSF57903">
    <property type="entry name" value="FYVE/PHD zinc finger"/>
    <property type="match status" value="2"/>
</dbReference>
<dbReference type="EMBL" id="SHOA02000017">
    <property type="protein sequence ID" value="TDH66447.1"/>
    <property type="molecule type" value="Genomic_DNA"/>
</dbReference>
<organism evidence="7 8">
    <name type="scientific">Bremia lactucae</name>
    <name type="common">Lettuce downy mildew</name>
    <dbReference type="NCBI Taxonomy" id="4779"/>
    <lineage>
        <taxon>Eukaryota</taxon>
        <taxon>Sar</taxon>
        <taxon>Stramenopiles</taxon>
        <taxon>Oomycota</taxon>
        <taxon>Peronosporomycetes</taxon>
        <taxon>Peronosporales</taxon>
        <taxon>Peronosporaceae</taxon>
        <taxon>Bremia</taxon>
    </lineage>
</organism>
<dbReference type="GeneID" id="94353127"/>
<dbReference type="InterPro" id="IPR017455">
    <property type="entry name" value="Znf_FYVE-rel"/>
</dbReference>
<gene>
    <name evidence="7" type="ORF">CCR75_009417</name>
</gene>
<dbReference type="PROSITE" id="PS50178">
    <property type="entry name" value="ZF_FYVE"/>
    <property type="match status" value="1"/>
</dbReference>
<evidence type="ECO:0000256" key="2">
    <source>
        <dbReference type="ARBA" id="ARBA00022771"/>
    </source>
</evidence>
<evidence type="ECO:0000256" key="1">
    <source>
        <dbReference type="ARBA" id="ARBA00022723"/>
    </source>
</evidence>
<name>A0A976FGL0_BRELC</name>
<evidence type="ECO:0000256" key="3">
    <source>
        <dbReference type="ARBA" id="ARBA00022833"/>
    </source>
</evidence>
<dbReference type="InterPro" id="IPR052727">
    <property type="entry name" value="Rab4/Rab5_effector"/>
</dbReference>
<dbReference type="InterPro" id="IPR011011">
    <property type="entry name" value="Znf_FYVE_PHD"/>
</dbReference>
<dbReference type="GO" id="GO:0008270">
    <property type="term" value="F:zinc ion binding"/>
    <property type="evidence" value="ECO:0007669"/>
    <property type="project" value="UniProtKB-KW"/>
</dbReference>
<comment type="caution">
    <text evidence="7">The sequence shown here is derived from an EMBL/GenBank/DDBJ whole genome shotgun (WGS) entry which is preliminary data.</text>
</comment>
<evidence type="ECO:0000256" key="4">
    <source>
        <dbReference type="PROSITE-ProRule" id="PRU00091"/>
    </source>
</evidence>
<protein>
    <recommendedName>
        <fullName evidence="6">FYVE-type domain-containing protein</fullName>
    </recommendedName>
</protein>
<evidence type="ECO:0000313" key="7">
    <source>
        <dbReference type="EMBL" id="TDH66447.1"/>
    </source>
</evidence>
<evidence type="ECO:0000259" key="6">
    <source>
        <dbReference type="PROSITE" id="PS50178"/>
    </source>
</evidence>
<keyword evidence="8" id="KW-1185">Reference proteome</keyword>
<feature type="compositionally biased region" description="Basic and acidic residues" evidence="5">
    <location>
        <begin position="104"/>
        <end position="115"/>
    </location>
</feature>
<dbReference type="PANTHER" id="PTHR13510:SF44">
    <property type="entry name" value="RABENOSYN-5"/>
    <property type="match status" value="1"/>
</dbReference>
<keyword evidence="1" id="KW-0479">Metal-binding</keyword>
<keyword evidence="2 4" id="KW-0863">Zinc-finger</keyword>
<sequence length="831" mass="93771">MKFTLPADAFPKLILSADQRQQLIHEAETVVRETLVANETFLSNKATFKDPRWKMVRVKDGLQVYYHQVARLKNPAKARRPRYSSPYIPNGVDMSCKTDASDASSHDHSHDHTDRVSPSGTSKGARQMTGFQMVLYGHVIGTLDDAMFGTFAPTNESWMWRSSHINDRLDDARILASIQGPTKEDPFRYLGVKWFVKERPAVLTGIMQQRDYLVLEATGLTHDSKGEQVGYYLMHSILMPHQVPELTQLGLLRGTLSLCFIDRQRGPNKVEKYCRSFNNPRGKLIDCVAVAVTAEALIAAANIVEYAYVKKLTWLIKHKENLGLSSNAHGSRLKHCESCWKSFAKFSLSTAGIRAECQICHRVVCSKCHVVKKMTVDVSITGAVKQCPLRFCLQCFQRAKELSVRGMLSETEARSTEGVMKFTLPQDAFPELILTPEQQQELIDEAEAVVRETLAANETFLANQATFKDPRWKLVRVKDGLNVYYHQLAKPKNPSKVKQARFSNPFLPVILDESCMTDSTKSRDDNDGISPLAVDEEMQHPPGFELVLYGYVDGKLDDAMFGTFAATNQAWMWRSSHINDRLDDARILASIQGPTKEDPFRYVGVKWFAKERPAVLTGLVHQRDYLILEATGLTLDSKGERVGYYLMHSIKLPRRVPELTALGLVRGNLSLCFIERQCGPNKVEQYCRSFSDPRGKVFDKIAVAVTAESLICVANIVDYAYVKKLTWLINHKDGLKSLSYEEQNRLKQCECCNKRFSKFSLQTTGKGVECHICHRVVCSKCRVVKKMTVDVSKTGAVKRCALRFCLNCLQKAKEQSVWESKLTGATTFSIS</sequence>
<dbReference type="OrthoDB" id="105025at2759"/>
<dbReference type="RefSeq" id="XP_067815946.1">
    <property type="nucleotide sequence ID" value="XM_067967456.1"/>
</dbReference>
<dbReference type="InterPro" id="IPR023393">
    <property type="entry name" value="START-like_dom_sf"/>
</dbReference>
<dbReference type="Gene3D" id="3.30.530.20">
    <property type="match status" value="1"/>
</dbReference>
<dbReference type="CDD" id="cd00065">
    <property type="entry name" value="FYVE_like_SF"/>
    <property type="match status" value="2"/>
</dbReference>